<name>A0A5S4V378_9MICO</name>
<sequence length="204" mass="22969">MHVASAGFFDIGPDDSDSERVIEVPRTPPWLQPPQDVMPGRVVLDEIVHRDDAMVILLREVRVYPEGAEFRIRWVRRRRGETEREWHRWIQDRHMPPSNDVEPDDLHVGVRLADGTRVLPLGMRRAWQPDVEPSPPTLTVLGGGGGGGVDQYDSAVNAWLWLGGPVEGDLETVLQWRAIGLGERSVRVPADLLQSAPPPRPLWP</sequence>
<organism evidence="1 2">
    <name type="scientific">Agromyces mariniharenae</name>
    <dbReference type="NCBI Taxonomy" id="2604423"/>
    <lineage>
        <taxon>Bacteria</taxon>
        <taxon>Bacillati</taxon>
        <taxon>Actinomycetota</taxon>
        <taxon>Actinomycetes</taxon>
        <taxon>Micrococcales</taxon>
        <taxon>Microbacteriaceae</taxon>
        <taxon>Agromyces</taxon>
    </lineage>
</organism>
<evidence type="ECO:0000313" key="1">
    <source>
        <dbReference type="EMBL" id="TYL53452.1"/>
    </source>
</evidence>
<protein>
    <submittedName>
        <fullName evidence="1">Uncharacterized protein</fullName>
    </submittedName>
</protein>
<keyword evidence="2" id="KW-1185">Reference proteome</keyword>
<accession>A0A5S4V378</accession>
<gene>
    <name evidence="1" type="ORF">FYC51_07190</name>
</gene>
<proteinExistence type="predicted"/>
<dbReference type="AlphaFoldDB" id="A0A5S4V378"/>
<evidence type="ECO:0000313" key="2">
    <source>
        <dbReference type="Proteomes" id="UP000325243"/>
    </source>
</evidence>
<dbReference type="RefSeq" id="WP_148732921.1">
    <property type="nucleotide sequence ID" value="NZ_VSSB01000001.1"/>
</dbReference>
<comment type="caution">
    <text evidence="1">The sequence shown here is derived from an EMBL/GenBank/DDBJ whole genome shotgun (WGS) entry which is preliminary data.</text>
</comment>
<dbReference type="EMBL" id="VSSB01000001">
    <property type="protein sequence ID" value="TYL53452.1"/>
    <property type="molecule type" value="Genomic_DNA"/>
</dbReference>
<reference evidence="1 2" key="1">
    <citation type="submission" date="2019-08" db="EMBL/GenBank/DDBJ databases">
        <authorList>
            <person name="Hu J."/>
        </authorList>
    </citation>
    <scope>NUCLEOTIDE SEQUENCE [LARGE SCALE GENOMIC DNA]</scope>
    <source>
        <strain evidence="1 2">NEAU-184</strain>
    </source>
</reference>
<dbReference type="Proteomes" id="UP000325243">
    <property type="component" value="Unassembled WGS sequence"/>
</dbReference>